<dbReference type="RefSeq" id="XP_008438429.1">
    <property type="nucleotide sequence ID" value="XM_008440207.2"/>
</dbReference>
<gene>
    <name evidence="9" type="primary">LOC103483524</name>
    <name evidence="7" type="synonym">103483524</name>
</gene>
<dbReference type="PANTHER" id="PTHR11260">
    <property type="entry name" value="GLUTATHIONE S-TRANSFERASE, GST, SUPERFAMILY, GST DOMAIN CONTAINING"/>
    <property type="match status" value="1"/>
</dbReference>
<evidence type="ECO:0000313" key="8">
    <source>
        <dbReference type="Proteomes" id="UP001652600"/>
    </source>
</evidence>
<dbReference type="InterPro" id="IPR010987">
    <property type="entry name" value="Glutathione-S-Trfase_C-like"/>
</dbReference>
<keyword evidence="2" id="KW-0808">Transferase</keyword>
<dbReference type="OrthoDB" id="4951845at2759"/>
<dbReference type="SFLD" id="SFLDG00358">
    <property type="entry name" value="Main_(cytGST)"/>
    <property type="match status" value="1"/>
</dbReference>
<dbReference type="GeneID" id="103483524"/>
<evidence type="ECO:0000256" key="2">
    <source>
        <dbReference type="ARBA" id="ARBA00022679"/>
    </source>
</evidence>
<dbReference type="CDD" id="cd03185">
    <property type="entry name" value="GST_C_Tau"/>
    <property type="match status" value="1"/>
</dbReference>
<dbReference type="Gramene" id="MELO3C006354.2.1">
    <property type="protein sequence ID" value="MELO3C006354.2.1"/>
    <property type="gene ID" value="MELO3C006354.2"/>
</dbReference>
<evidence type="ECO:0000256" key="1">
    <source>
        <dbReference type="ARBA" id="ARBA00012452"/>
    </source>
</evidence>
<dbReference type="InParanoid" id="A0A1S3AWZ5"/>
<evidence type="ECO:0000256" key="4">
    <source>
        <dbReference type="RuleBase" id="RU003494"/>
    </source>
</evidence>
<keyword evidence="8" id="KW-1185">Reference proteome</keyword>
<reference evidence="9" key="2">
    <citation type="submission" date="2025-04" db="UniProtKB">
        <authorList>
            <consortium name="RefSeq"/>
        </authorList>
    </citation>
    <scope>IDENTIFICATION</scope>
</reference>
<protein>
    <recommendedName>
        <fullName evidence="1">glutathione transferase</fullName>
        <ecNumber evidence="1">2.5.1.18</ecNumber>
    </recommendedName>
</protein>
<dbReference type="Proteomes" id="UP001652600">
    <property type="component" value="Chromosome 6"/>
</dbReference>
<dbReference type="PROSITE" id="PS50404">
    <property type="entry name" value="GST_NTER"/>
    <property type="match status" value="1"/>
</dbReference>
<dbReference type="InterPro" id="IPR004046">
    <property type="entry name" value="GST_C"/>
</dbReference>
<dbReference type="SUPFAM" id="SSF52833">
    <property type="entry name" value="Thioredoxin-like"/>
    <property type="match status" value="1"/>
</dbReference>
<sequence length="252" mass="28869">MDEVKLHENWLSLSACRVIWALSLKDIPYQYVEEEGITNKTPFLPYSNSLHHKVSLIVHGKSISDSSVILEYIDETWPQNPLLPPDLLDKATARFWIRFIDDKGAAISRMFYPGGKEQGAKEESLEMLRILEEEVIGEGKFFGGEKMGIVDLAFGQFVEWLGVFEEVTGEKLLESGSFPRLEAWSRAFMAVPAIRENRTDRNRMVENIKRFRVPKTQHRSSLDPSNDMKNVVGCLELFVCFCELVSTVARFF</sequence>
<dbReference type="EnsemblPlants" id="MELO3C006354.2.1">
    <property type="protein sequence ID" value="MELO3C006354.2.1"/>
    <property type="gene ID" value="MELO3C006354.2"/>
</dbReference>
<evidence type="ECO:0000256" key="3">
    <source>
        <dbReference type="ARBA" id="ARBA00047960"/>
    </source>
</evidence>
<feature type="domain" description="GST C-terminal" evidence="6">
    <location>
        <begin position="86"/>
        <end position="211"/>
    </location>
</feature>
<dbReference type="PANTHER" id="PTHR11260:SF679">
    <property type="entry name" value="GLUTATHIONE TRANSFERASE"/>
    <property type="match status" value="1"/>
</dbReference>
<dbReference type="InterPro" id="IPR036249">
    <property type="entry name" value="Thioredoxin-like_sf"/>
</dbReference>
<dbReference type="SFLD" id="SFLDG01152">
    <property type="entry name" value="Main.3:_Omega-_and_Tau-like"/>
    <property type="match status" value="1"/>
</dbReference>
<dbReference type="GO" id="GO:0006749">
    <property type="term" value="P:glutathione metabolic process"/>
    <property type="evidence" value="ECO:0007669"/>
    <property type="project" value="InterPro"/>
</dbReference>
<name>A0A1S3AWZ5_CUCME</name>
<dbReference type="EC" id="2.5.1.18" evidence="1"/>
<dbReference type="InterPro" id="IPR045074">
    <property type="entry name" value="GST_C_Tau"/>
</dbReference>
<dbReference type="eggNOG" id="KOG0406">
    <property type="taxonomic scope" value="Eukaryota"/>
</dbReference>
<proteinExistence type="inferred from homology"/>
<comment type="catalytic activity">
    <reaction evidence="3">
        <text>RX + glutathione = an S-substituted glutathione + a halide anion + H(+)</text>
        <dbReference type="Rhea" id="RHEA:16437"/>
        <dbReference type="ChEBI" id="CHEBI:15378"/>
        <dbReference type="ChEBI" id="CHEBI:16042"/>
        <dbReference type="ChEBI" id="CHEBI:17792"/>
        <dbReference type="ChEBI" id="CHEBI:57925"/>
        <dbReference type="ChEBI" id="CHEBI:90779"/>
        <dbReference type="EC" id="2.5.1.18"/>
    </reaction>
</comment>
<accession>A0A1S3AWZ5</accession>
<evidence type="ECO:0000313" key="9">
    <source>
        <dbReference type="RefSeq" id="XP_008438429.1"/>
    </source>
</evidence>
<evidence type="ECO:0000259" key="5">
    <source>
        <dbReference type="PROSITE" id="PS50404"/>
    </source>
</evidence>
<comment type="similarity">
    <text evidence="4">Belongs to the GST superfamily.</text>
</comment>
<dbReference type="Gene3D" id="3.40.30.10">
    <property type="entry name" value="Glutaredoxin"/>
    <property type="match status" value="1"/>
</dbReference>
<dbReference type="SUPFAM" id="SSF47616">
    <property type="entry name" value="GST C-terminal domain-like"/>
    <property type="match status" value="1"/>
</dbReference>
<dbReference type="InterPro" id="IPR045073">
    <property type="entry name" value="Omega/Tau-like"/>
</dbReference>
<dbReference type="SMR" id="A0A1S3AWZ5"/>
<dbReference type="GO" id="GO:0005737">
    <property type="term" value="C:cytoplasm"/>
    <property type="evidence" value="ECO:0007669"/>
    <property type="project" value="TreeGrafter"/>
</dbReference>
<dbReference type="PROSITE" id="PS50405">
    <property type="entry name" value="GST_CTER"/>
    <property type="match status" value="1"/>
</dbReference>
<feature type="domain" description="GST N-terminal" evidence="5">
    <location>
        <begin position="2"/>
        <end position="81"/>
    </location>
</feature>
<dbReference type="KEGG" id="cmo:103483524"/>
<dbReference type="InterPro" id="IPR040079">
    <property type="entry name" value="Glutathione_S-Trfase"/>
</dbReference>
<dbReference type="InterPro" id="IPR036282">
    <property type="entry name" value="Glutathione-S-Trfase_C_sf"/>
</dbReference>
<dbReference type="Pfam" id="PF02798">
    <property type="entry name" value="GST_N"/>
    <property type="match status" value="1"/>
</dbReference>
<dbReference type="Gene3D" id="1.20.1050.10">
    <property type="match status" value="1"/>
</dbReference>
<evidence type="ECO:0000313" key="7">
    <source>
        <dbReference type="EnsemblPlants" id="MELO3C006354.2.1"/>
    </source>
</evidence>
<organism evidence="8 9">
    <name type="scientific">Cucumis melo</name>
    <name type="common">Muskmelon</name>
    <dbReference type="NCBI Taxonomy" id="3656"/>
    <lineage>
        <taxon>Eukaryota</taxon>
        <taxon>Viridiplantae</taxon>
        <taxon>Streptophyta</taxon>
        <taxon>Embryophyta</taxon>
        <taxon>Tracheophyta</taxon>
        <taxon>Spermatophyta</taxon>
        <taxon>Magnoliopsida</taxon>
        <taxon>eudicotyledons</taxon>
        <taxon>Gunneridae</taxon>
        <taxon>Pentapetalae</taxon>
        <taxon>rosids</taxon>
        <taxon>fabids</taxon>
        <taxon>Cucurbitales</taxon>
        <taxon>Cucurbitaceae</taxon>
        <taxon>Benincaseae</taxon>
        <taxon>Cucumis</taxon>
    </lineage>
</organism>
<dbReference type="AlphaFoldDB" id="A0A1S3AWZ5"/>
<reference evidence="7" key="1">
    <citation type="submission" date="2023-03" db="UniProtKB">
        <authorList>
            <consortium name="EnsemblPlants"/>
        </authorList>
    </citation>
    <scope>IDENTIFICATION</scope>
</reference>
<dbReference type="Pfam" id="PF00043">
    <property type="entry name" value="GST_C"/>
    <property type="match status" value="1"/>
</dbReference>
<dbReference type="InterPro" id="IPR004045">
    <property type="entry name" value="Glutathione_S-Trfase_N"/>
</dbReference>
<evidence type="ECO:0000259" key="6">
    <source>
        <dbReference type="PROSITE" id="PS50405"/>
    </source>
</evidence>
<dbReference type="SFLD" id="SFLDS00019">
    <property type="entry name" value="Glutathione_Transferase_(cytos"/>
    <property type="match status" value="1"/>
</dbReference>
<dbReference type="GO" id="GO:0004364">
    <property type="term" value="F:glutathione transferase activity"/>
    <property type="evidence" value="ECO:0007669"/>
    <property type="project" value="UniProtKB-EC"/>
</dbReference>